<name>A0A4Z2I1Q6_9TELE</name>
<comment type="caution">
    <text evidence="1">The sequence shown here is derived from an EMBL/GenBank/DDBJ whole genome shotgun (WGS) entry which is preliminary data.</text>
</comment>
<evidence type="ECO:0000313" key="2">
    <source>
        <dbReference type="Proteomes" id="UP000314294"/>
    </source>
</evidence>
<sequence length="217" mass="23826">MAPEAGSFIQVGSLQQAMGHVRLSVTPPAGVKAHIFPGGRGAVTQDAASLDHRAENKIVVGGSPRLQVPASPSFTSGYTCSTQMFSIMLSLPAKVCALFSILEQERHRVSERIPKRRLSLSVPQHYDYLSPTAFSWNKEDCCLRIGLGNNSPDISPLMNEDQSHHFEGRVSRPARKKEIIVLSVYYNFRLRSLLGFPSNPVGVLVVTPLQLDHVLHS</sequence>
<reference evidence="1 2" key="1">
    <citation type="submission" date="2019-03" db="EMBL/GenBank/DDBJ databases">
        <title>First draft genome of Liparis tanakae, snailfish: a comprehensive survey of snailfish specific genes.</title>
        <authorList>
            <person name="Kim W."/>
            <person name="Song I."/>
            <person name="Jeong J.-H."/>
            <person name="Kim D."/>
            <person name="Kim S."/>
            <person name="Ryu S."/>
            <person name="Song J.Y."/>
            <person name="Lee S.K."/>
        </authorList>
    </citation>
    <scope>NUCLEOTIDE SEQUENCE [LARGE SCALE GENOMIC DNA]</scope>
    <source>
        <tissue evidence="1">Muscle</tissue>
    </source>
</reference>
<dbReference type="Proteomes" id="UP000314294">
    <property type="component" value="Unassembled WGS sequence"/>
</dbReference>
<organism evidence="1 2">
    <name type="scientific">Liparis tanakae</name>
    <name type="common">Tanaka's snailfish</name>
    <dbReference type="NCBI Taxonomy" id="230148"/>
    <lineage>
        <taxon>Eukaryota</taxon>
        <taxon>Metazoa</taxon>
        <taxon>Chordata</taxon>
        <taxon>Craniata</taxon>
        <taxon>Vertebrata</taxon>
        <taxon>Euteleostomi</taxon>
        <taxon>Actinopterygii</taxon>
        <taxon>Neopterygii</taxon>
        <taxon>Teleostei</taxon>
        <taxon>Neoteleostei</taxon>
        <taxon>Acanthomorphata</taxon>
        <taxon>Eupercaria</taxon>
        <taxon>Perciformes</taxon>
        <taxon>Cottioidei</taxon>
        <taxon>Cottales</taxon>
        <taxon>Liparidae</taxon>
        <taxon>Liparis</taxon>
    </lineage>
</organism>
<accession>A0A4Z2I1Q6</accession>
<dbReference type="EMBL" id="SRLO01000144">
    <property type="protein sequence ID" value="TNN71858.1"/>
    <property type="molecule type" value="Genomic_DNA"/>
</dbReference>
<keyword evidence="2" id="KW-1185">Reference proteome</keyword>
<protein>
    <submittedName>
        <fullName evidence="1">Uncharacterized protein</fullName>
    </submittedName>
</protein>
<proteinExistence type="predicted"/>
<dbReference type="AlphaFoldDB" id="A0A4Z2I1Q6"/>
<gene>
    <name evidence="1" type="ORF">EYF80_017865</name>
</gene>
<evidence type="ECO:0000313" key="1">
    <source>
        <dbReference type="EMBL" id="TNN71858.1"/>
    </source>
</evidence>